<dbReference type="InParanoid" id="A0A804MNN0"/>
<reference evidence="3" key="1">
    <citation type="submission" date="2015-12" db="EMBL/GenBank/DDBJ databases">
        <title>Update maize B73 reference genome by single molecule sequencing technologies.</title>
        <authorList>
            <consortium name="Maize Genome Sequencing Project"/>
            <person name="Ware D."/>
        </authorList>
    </citation>
    <scope>NUCLEOTIDE SEQUENCE [LARGE SCALE GENOMIC DNA]</scope>
    <source>
        <strain evidence="3">cv. B73</strain>
    </source>
</reference>
<keyword evidence="3" id="KW-1185">Reference proteome</keyword>
<dbReference type="AlphaFoldDB" id="A0A804MNN0"/>
<name>A0A804MNN0_MAIZE</name>
<evidence type="ECO:0000313" key="3">
    <source>
        <dbReference type="Proteomes" id="UP000007305"/>
    </source>
</evidence>
<dbReference type="EnsemblPlants" id="Zm00001eb100330_T001">
    <property type="protein sequence ID" value="Zm00001eb100330_P001"/>
    <property type="gene ID" value="Zm00001eb100330"/>
</dbReference>
<dbReference type="Proteomes" id="UP000007305">
    <property type="component" value="Chromosome 2"/>
</dbReference>
<feature type="region of interest" description="Disordered" evidence="1">
    <location>
        <begin position="182"/>
        <end position="212"/>
    </location>
</feature>
<proteinExistence type="predicted"/>
<evidence type="ECO:0000313" key="2">
    <source>
        <dbReference type="EnsemblPlants" id="Zm00001eb100330_P001"/>
    </source>
</evidence>
<dbReference type="Gramene" id="Zm00001eb100330_T001">
    <property type="protein sequence ID" value="Zm00001eb100330_P001"/>
    <property type="gene ID" value="Zm00001eb100330"/>
</dbReference>
<organism evidence="2 3">
    <name type="scientific">Zea mays</name>
    <name type="common">Maize</name>
    <dbReference type="NCBI Taxonomy" id="4577"/>
    <lineage>
        <taxon>Eukaryota</taxon>
        <taxon>Viridiplantae</taxon>
        <taxon>Streptophyta</taxon>
        <taxon>Embryophyta</taxon>
        <taxon>Tracheophyta</taxon>
        <taxon>Spermatophyta</taxon>
        <taxon>Magnoliopsida</taxon>
        <taxon>Liliopsida</taxon>
        <taxon>Poales</taxon>
        <taxon>Poaceae</taxon>
        <taxon>PACMAD clade</taxon>
        <taxon>Panicoideae</taxon>
        <taxon>Andropogonodae</taxon>
        <taxon>Andropogoneae</taxon>
        <taxon>Tripsacinae</taxon>
        <taxon>Zea</taxon>
    </lineage>
</organism>
<reference evidence="2" key="3">
    <citation type="submission" date="2021-05" db="UniProtKB">
        <authorList>
            <consortium name="EnsemblPlants"/>
        </authorList>
    </citation>
    <scope>IDENTIFICATION</scope>
    <source>
        <strain evidence="2">cv. B73</strain>
    </source>
</reference>
<reference evidence="2" key="2">
    <citation type="submission" date="2019-07" db="EMBL/GenBank/DDBJ databases">
        <authorList>
            <person name="Seetharam A."/>
            <person name="Woodhouse M."/>
            <person name="Cannon E."/>
        </authorList>
    </citation>
    <scope>NUCLEOTIDE SEQUENCE [LARGE SCALE GENOMIC DNA]</scope>
    <source>
        <strain evidence="2">cv. B73</strain>
    </source>
</reference>
<protein>
    <submittedName>
        <fullName evidence="2">Uncharacterized protein</fullName>
    </submittedName>
</protein>
<sequence>MQGNMMESTPASGEREAISTIIAPALNRAWIPFHPWHHWPFHPWRPPSNGSDPIPLAGHLHLPSARTHARLPSIRHLHAWIPFQALEPAIYLRFSLDDIYVQGIGGRWYICGGHTLHCSKLCRILDGLFLQYPIATRSADVHREARDGVPEFERAFRERFSAYTLAAKRHIDSTTIFDVQATQESCGGGGGSPDPADAMRSSRPMHPMAELD</sequence>
<evidence type="ECO:0000256" key="1">
    <source>
        <dbReference type="SAM" id="MobiDB-lite"/>
    </source>
</evidence>
<accession>A0A804MNN0</accession>